<protein>
    <submittedName>
        <fullName evidence="10">DNA-binding response regulator</fullName>
    </submittedName>
</protein>
<dbReference type="SMART" id="SM00862">
    <property type="entry name" value="Trans_reg_C"/>
    <property type="match status" value="1"/>
</dbReference>
<dbReference type="InterPro" id="IPR001867">
    <property type="entry name" value="OmpR/PhoB-type_DNA-bd"/>
</dbReference>
<evidence type="ECO:0000256" key="1">
    <source>
        <dbReference type="ARBA" id="ARBA00022553"/>
    </source>
</evidence>
<dbReference type="RefSeq" id="WP_094303642.1">
    <property type="nucleotide sequence ID" value="NZ_NOWT01000010.1"/>
</dbReference>
<dbReference type="InterPro" id="IPR011006">
    <property type="entry name" value="CheY-like_superfamily"/>
</dbReference>
<dbReference type="Proteomes" id="UP000215367">
    <property type="component" value="Unassembled WGS sequence"/>
</dbReference>
<evidence type="ECO:0000313" key="11">
    <source>
        <dbReference type="Proteomes" id="UP000215367"/>
    </source>
</evidence>
<dbReference type="Pfam" id="PF00072">
    <property type="entry name" value="Response_reg"/>
    <property type="match status" value="1"/>
</dbReference>
<evidence type="ECO:0000256" key="2">
    <source>
        <dbReference type="ARBA" id="ARBA00023012"/>
    </source>
</evidence>
<dbReference type="GO" id="GO:0032993">
    <property type="term" value="C:protein-DNA complex"/>
    <property type="evidence" value="ECO:0007669"/>
    <property type="project" value="TreeGrafter"/>
</dbReference>
<evidence type="ECO:0000256" key="7">
    <source>
        <dbReference type="PROSITE-ProRule" id="PRU01091"/>
    </source>
</evidence>
<dbReference type="SUPFAM" id="SSF52172">
    <property type="entry name" value="CheY-like"/>
    <property type="match status" value="1"/>
</dbReference>
<keyword evidence="1 6" id="KW-0597">Phosphoprotein</keyword>
<accession>A0A235HDW8</accession>
<organism evidence="10 11">
    <name type="scientific">Azospirillum brasilense</name>
    <dbReference type="NCBI Taxonomy" id="192"/>
    <lineage>
        <taxon>Bacteria</taxon>
        <taxon>Pseudomonadati</taxon>
        <taxon>Pseudomonadota</taxon>
        <taxon>Alphaproteobacteria</taxon>
        <taxon>Rhodospirillales</taxon>
        <taxon>Azospirillaceae</taxon>
        <taxon>Azospirillum</taxon>
    </lineage>
</organism>
<dbReference type="PROSITE" id="PS51755">
    <property type="entry name" value="OMPR_PHOB"/>
    <property type="match status" value="1"/>
</dbReference>
<dbReference type="AlphaFoldDB" id="A0A235HDW8"/>
<dbReference type="PROSITE" id="PS50110">
    <property type="entry name" value="RESPONSE_REGULATORY"/>
    <property type="match status" value="1"/>
</dbReference>
<dbReference type="Gene3D" id="3.40.50.2300">
    <property type="match status" value="1"/>
</dbReference>
<evidence type="ECO:0000256" key="4">
    <source>
        <dbReference type="ARBA" id="ARBA00023125"/>
    </source>
</evidence>
<sequence>MRSDTLPLRVLVVDDEPPIRRFLRTTLSAQGYDIAEAEDGAGALEAVRRRPPDLLVLDLGLPGIGGLEVIRRLRADGVAAPIIVLSSRTDEAGKVEALDLGADDYVTKPFGMDELLARIRAALRHRLQQQGERPLFRSGDLAVDLVRRIVTVRGAEVKLSPREYDLLRLLVAHAGKVLTHRFILKEVWGADTDVQYLRIYIRQLRQKIEAEPERPLHILTETGVGYRLRAPD</sequence>
<dbReference type="GO" id="GO:0000976">
    <property type="term" value="F:transcription cis-regulatory region binding"/>
    <property type="evidence" value="ECO:0007669"/>
    <property type="project" value="TreeGrafter"/>
</dbReference>
<proteinExistence type="predicted"/>
<dbReference type="EMBL" id="NOWT01000010">
    <property type="protein sequence ID" value="OYD84001.1"/>
    <property type="molecule type" value="Genomic_DNA"/>
</dbReference>
<dbReference type="Pfam" id="PF00486">
    <property type="entry name" value="Trans_reg_C"/>
    <property type="match status" value="1"/>
</dbReference>
<feature type="modified residue" description="4-aspartylphosphate" evidence="6">
    <location>
        <position position="58"/>
    </location>
</feature>
<dbReference type="GO" id="GO:0006355">
    <property type="term" value="P:regulation of DNA-templated transcription"/>
    <property type="evidence" value="ECO:0007669"/>
    <property type="project" value="InterPro"/>
</dbReference>
<dbReference type="InterPro" id="IPR036388">
    <property type="entry name" value="WH-like_DNA-bd_sf"/>
</dbReference>
<keyword evidence="5" id="KW-0804">Transcription</keyword>
<dbReference type="PANTHER" id="PTHR48111">
    <property type="entry name" value="REGULATOR OF RPOS"/>
    <property type="match status" value="1"/>
</dbReference>
<gene>
    <name evidence="10" type="ORF">CHT98_13055</name>
</gene>
<dbReference type="InterPro" id="IPR039420">
    <property type="entry name" value="WalR-like"/>
</dbReference>
<keyword evidence="10" id="KW-0614">Plasmid</keyword>
<dbReference type="CDD" id="cd00383">
    <property type="entry name" value="trans_reg_C"/>
    <property type="match status" value="1"/>
</dbReference>
<comment type="caution">
    <text evidence="10">The sequence shown here is derived from an EMBL/GenBank/DDBJ whole genome shotgun (WGS) entry which is preliminary data.</text>
</comment>
<feature type="DNA-binding region" description="OmpR/PhoB-type" evidence="7">
    <location>
        <begin position="133"/>
        <end position="230"/>
    </location>
</feature>
<dbReference type="GO" id="GO:0005829">
    <property type="term" value="C:cytosol"/>
    <property type="evidence" value="ECO:0007669"/>
    <property type="project" value="TreeGrafter"/>
</dbReference>
<keyword evidence="2" id="KW-0902">Two-component regulatory system</keyword>
<keyword evidence="4 7" id="KW-0238">DNA-binding</keyword>
<reference evidence="10 11" key="1">
    <citation type="submission" date="2017-07" db="EMBL/GenBank/DDBJ databases">
        <title>Whole genome sequence of Azospirillum brasilense 2A1, a potential biofertilizer strain.</title>
        <authorList>
            <person name="Fontana C.A."/>
            <person name="Toffoli L.M."/>
            <person name="Salazar S.M."/>
            <person name="Puglisi E."/>
            <person name="Pedraza R."/>
            <person name="Bassi D."/>
            <person name="Cocconcelli P.S."/>
        </authorList>
    </citation>
    <scope>NUCLEOTIDE SEQUENCE [LARGE SCALE GENOMIC DNA]</scope>
    <source>
        <strain evidence="10 11">2A1</strain>
        <plasmid evidence="10">unnamed</plasmid>
    </source>
</reference>
<evidence type="ECO:0000313" key="10">
    <source>
        <dbReference type="EMBL" id="OYD84001.1"/>
    </source>
</evidence>
<dbReference type="Gene3D" id="1.10.10.10">
    <property type="entry name" value="Winged helix-like DNA-binding domain superfamily/Winged helix DNA-binding domain"/>
    <property type="match status" value="1"/>
</dbReference>
<evidence type="ECO:0000256" key="6">
    <source>
        <dbReference type="PROSITE-ProRule" id="PRU00169"/>
    </source>
</evidence>
<name>A0A235HDW8_AZOBR</name>
<feature type="domain" description="Response regulatory" evidence="8">
    <location>
        <begin position="9"/>
        <end position="123"/>
    </location>
</feature>
<geneLocation type="plasmid" evidence="10">
    <name>unnamed</name>
</geneLocation>
<keyword evidence="3" id="KW-0805">Transcription regulation</keyword>
<dbReference type="PANTHER" id="PTHR48111:SF50">
    <property type="entry name" value="KDP OPERON TRANSCRIPTIONAL REGULATORY PROTEIN KDPE"/>
    <property type="match status" value="1"/>
</dbReference>
<dbReference type="GO" id="GO:0000156">
    <property type="term" value="F:phosphorelay response regulator activity"/>
    <property type="evidence" value="ECO:0007669"/>
    <property type="project" value="TreeGrafter"/>
</dbReference>
<evidence type="ECO:0000259" key="8">
    <source>
        <dbReference type="PROSITE" id="PS50110"/>
    </source>
</evidence>
<feature type="domain" description="OmpR/PhoB-type" evidence="9">
    <location>
        <begin position="133"/>
        <end position="230"/>
    </location>
</feature>
<dbReference type="FunFam" id="3.40.50.2300:FF:000001">
    <property type="entry name" value="DNA-binding response regulator PhoB"/>
    <property type="match status" value="1"/>
</dbReference>
<evidence type="ECO:0000259" key="9">
    <source>
        <dbReference type="PROSITE" id="PS51755"/>
    </source>
</evidence>
<evidence type="ECO:0000256" key="3">
    <source>
        <dbReference type="ARBA" id="ARBA00023015"/>
    </source>
</evidence>
<dbReference type="InterPro" id="IPR001789">
    <property type="entry name" value="Sig_transdc_resp-reg_receiver"/>
</dbReference>
<dbReference type="SMART" id="SM00448">
    <property type="entry name" value="REC"/>
    <property type="match status" value="1"/>
</dbReference>
<evidence type="ECO:0000256" key="5">
    <source>
        <dbReference type="ARBA" id="ARBA00023163"/>
    </source>
</evidence>